<gene>
    <name evidence="2" type="ORF">MOP44_24910</name>
</gene>
<feature type="domain" description="Knr4/Smi1-like" evidence="1">
    <location>
        <begin position="302"/>
        <end position="441"/>
    </location>
</feature>
<dbReference type="Pfam" id="PF09346">
    <property type="entry name" value="SMI1_KNR4"/>
    <property type="match status" value="1"/>
</dbReference>
<dbReference type="EMBL" id="CP093313">
    <property type="protein sequence ID" value="UWZ83791.1"/>
    <property type="molecule type" value="Genomic_DNA"/>
</dbReference>
<dbReference type="RefSeq" id="WP_260793216.1">
    <property type="nucleotide sequence ID" value="NZ_CP093313.1"/>
</dbReference>
<dbReference type="Gene3D" id="1.25.10.10">
    <property type="entry name" value="Leucine-rich Repeat Variant"/>
    <property type="match status" value="1"/>
</dbReference>
<dbReference type="Pfam" id="PF13646">
    <property type="entry name" value="HEAT_2"/>
    <property type="match status" value="1"/>
</dbReference>
<dbReference type="SUPFAM" id="SSF160631">
    <property type="entry name" value="SMI1/KNR4-like"/>
    <property type="match status" value="1"/>
</dbReference>
<dbReference type="InterPro" id="IPR037883">
    <property type="entry name" value="Knr4/Smi1-like_sf"/>
</dbReference>
<keyword evidence="3" id="KW-1185">Reference proteome</keyword>
<evidence type="ECO:0000259" key="1">
    <source>
        <dbReference type="SMART" id="SM00860"/>
    </source>
</evidence>
<dbReference type="KEGG" id="orp:MOP44_24910"/>
<dbReference type="SMART" id="SM00860">
    <property type="entry name" value="SMI1_KNR4"/>
    <property type="match status" value="1"/>
</dbReference>
<reference evidence="2" key="1">
    <citation type="submission" date="2021-04" db="EMBL/GenBank/DDBJ databases">
        <title>Phylogenetic analysis of Acidobacteriaceae.</title>
        <authorList>
            <person name="Qiu L."/>
            <person name="Zhang Q."/>
        </authorList>
    </citation>
    <scope>NUCLEOTIDE SEQUENCE</scope>
    <source>
        <strain evidence="2">DSM 25168</strain>
    </source>
</reference>
<dbReference type="InterPro" id="IPR011989">
    <property type="entry name" value="ARM-like"/>
</dbReference>
<dbReference type="InterPro" id="IPR018958">
    <property type="entry name" value="Knr4/Smi1-like_dom"/>
</dbReference>
<evidence type="ECO:0000313" key="3">
    <source>
        <dbReference type="Proteomes" id="UP001059380"/>
    </source>
</evidence>
<accession>A0A9J7BMC8</accession>
<sequence>MADFNALLLDKTQPLDIRKDAAVKLAHEVEHWELGRIFFPVFDSESEDPVLRLWTLAILAAQNPAATIETLVRPFEDAQVRRGAIEILNKLAPVTGEREVLLTTELSALRGALTQQKIEALPLDERWKQILSAKLNQSRASDSEISRSCDVINLPRRWGRDPRVLAFLNEELQHPDKNRRRDAVSGLCTLGEIAEALRVVDDSSPAVRSTLANRLGYYYETAGIEALKRLLADNDPLVSKDAKTALRLLNQIDMPESNDQPARSSALGQLLSEISRLQLADRRIAAEIPDHKIVASWLGEPGATETEIALAEERLGVRLPPTYRAFLAETNGFDHIGPFIYRLYKVEEIEWFRVRNQDWIEAYQVGDDTSPEEHLANPDDCVRFRAAYLSSCLQISEEGDSAVVLLNPEVVNDEGEWEAWFFANWNPGARRYPSFQAYIESELESIKYLQESRRQRGEKIG</sequence>
<proteinExistence type="predicted"/>
<name>A0A9J7BMC8_9BACT</name>
<dbReference type="Gene3D" id="3.40.1580.10">
    <property type="entry name" value="SMI1/KNR4-like"/>
    <property type="match status" value="1"/>
</dbReference>
<dbReference type="AlphaFoldDB" id="A0A9J7BMC8"/>
<dbReference type="Proteomes" id="UP001059380">
    <property type="component" value="Chromosome"/>
</dbReference>
<evidence type="ECO:0000313" key="2">
    <source>
        <dbReference type="EMBL" id="UWZ83791.1"/>
    </source>
</evidence>
<dbReference type="SUPFAM" id="SSF48371">
    <property type="entry name" value="ARM repeat"/>
    <property type="match status" value="1"/>
</dbReference>
<organism evidence="2 3">
    <name type="scientific">Occallatibacter riparius</name>
    <dbReference type="NCBI Taxonomy" id="1002689"/>
    <lineage>
        <taxon>Bacteria</taxon>
        <taxon>Pseudomonadati</taxon>
        <taxon>Acidobacteriota</taxon>
        <taxon>Terriglobia</taxon>
        <taxon>Terriglobales</taxon>
        <taxon>Acidobacteriaceae</taxon>
        <taxon>Occallatibacter</taxon>
    </lineage>
</organism>
<dbReference type="InterPro" id="IPR016024">
    <property type="entry name" value="ARM-type_fold"/>
</dbReference>
<protein>
    <submittedName>
        <fullName evidence="2">SMI1/KNR4 family protein</fullName>
    </submittedName>
</protein>